<sequence>MSKIPKRNKPLHGRSAHAGEKRKVLGDGRKAHFLTVALILVLAGVPFGLGKYFEFNSPEPFDGGAYLYSAQRVLSGARIGVEEKPSAQAGTLLVNMLAVRLWGFKDIGPKVLQMIFQAAALVFMFVTMRRLFGTLAAAIGVIVASVYLSAPLIAKYGNVKEQFMIAFMIAGVCCFVFYRLTGKWWWLLLAGATLVWGPMFKQTGLSAIAATGLFVLLQPVLRRESWKKAGRDLVLMTAGALVVLVPILGWYASMGSPVGFWPYSFLYGPLLPTASSSESEATEPQAEQEATVVAKPASGLVLRFLPGYVRHSWEALGPAARNDAFKRVLRYYGLLILPILLAAGAIAARLVVLLCGKGKAKKLSLQDDPGQLVPLLAVWWFLDMAFIWISPRSYEQYYLPLNASAAMLGGYLVGLYGRRWRTDPNRSRWIVVGLLSMVVMMVLSWHIFFGVRKSPHSGAVYTDRRTKQPERRNGYLQKWREIASEPDYDWQYVGDYIRAHSEPTDSIYVWGWVPGIYVQAQRLSAAPKAFEGTMHTLPPAVLAERVQEILSGFEKDPPKFIVDTRKEHFPWDRPCLELWPIAAFTGQNQVVFLPPNPSLVEAYDKSWTETLRQNWGSDEAARYEALAPLRRYIMQNYRVVERDQYRASRTRFGLPTLYHKPGLPNSFGVQVVFVRT</sequence>
<dbReference type="InterPro" id="IPR050297">
    <property type="entry name" value="LipidA_mod_glycosyltrf_83"/>
</dbReference>
<evidence type="ECO:0000259" key="10">
    <source>
        <dbReference type="Pfam" id="PF13231"/>
    </source>
</evidence>
<feature type="transmembrane region" description="Helical" evidence="9">
    <location>
        <begin position="200"/>
        <end position="221"/>
    </location>
</feature>
<keyword evidence="5 9" id="KW-0812">Transmembrane</keyword>
<evidence type="ECO:0000256" key="9">
    <source>
        <dbReference type="SAM" id="Phobius"/>
    </source>
</evidence>
<feature type="transmembrane region" description="Helical" evidence="9">
    <location>
        <begin position="331"/>
        <end position="352"/>
    </location>
</feature>
<feature type="compositionally biased region" description="Basic residues" evidence="8">
    <location>
        <begin position="1"/>
        <end position="15"/>
    </location>
</feature>
<keyword evidence="2" id="KW-1003">Cell membrane</keyword>
<dbReference type="GO" id="GO:0005886">
    <property type="term" value="C:plasma membrane"/>
    <property type="evidence" value="ECO:0007669"/>
    <property type="project" value="UniProtKB-SubCell"/>
</dbReference>
<keyword evidence="4 11" id="KW-0808">Transferase</keyword>
<feature type="transmembrane region" description="Helical" evidence="9">
    <location>
        <begin position="429"/>
        <end position="448"/>
    </location>
</feature>
<feature type="transmembrane region" description="Helical" evidence="9">
    <location>
        <begin position="397"/>
        <end position="417"/>
    </location>
</feature>
<dbReference type="PANTHER" id="PTHR33908:SF11">
    <property type="entry name" value="MEMBRANE PROTEIN"/>
    <property type="match status" value="1"/>
</dbReference>
<feature type="domain" description="Glycosyltransferase RgtA/B/C/D-like" evidence="10">
    <location>
        <begin position="97"/>
        <end position="250"/>
    </location>
</feature>
<dbReference type="GO" id="GO:0016763">
    <property type="term" value="F:pentosyltransferase activity"/>
    <property type="evidence" value="ECO:0007669"/>
    <property type="project" value="TreeGrafter"/>
</dbReference>
<dbReference type="GO" id="GO:0009103">
    <property type="term" value="P:lipopolysaccharide biosynthetic process"/>
    <property type="evidence" value="ECO:0007669"/>
    <property type="project" value="UniProtKB-ARBA"/>
</dbReference>
<dbReference type="EC" id="2.4.-.-" evidence="11"/>
<name>A0AAW6TWJ1_9BACT</name>
<feature type="transmembrane region" description="Helical" evidence="9">
    <location>
        <begin position="233"/>
        <end position="252"/>
    </location>
</feature>
<proteinExistence type="predicted"/>
<keyword evidence="12" id="KW-1185">Reference proteome</keyword>
<evidence type="ECO:0000256" key="8">
    <source>
        <dbReference type="SAM" id="MobiDB-lite"/>
    </source>
</evidence>
<evidence type="ECO:0000256" key="2">
    <source>
        <dbReference type="ARBA" id="ARBA00022475"/>
    </source>
</evidence>
<dbReference type="InterPro" id="IPR038731">
    <property type="entry name" value="RgtA/B/C-like"/>
</dbReference>
<dbReference type="PANTHER" id="PTHR33908">
    <property type="entry name" value="MANNOSYLTRANSFERASE YKCB-RELATED"/>
    <property type="match status" value="1"/>
</dbReference>
<evidence type="ECO:0000256" key="4">
    <source>
        <dbReference type="ARBA" id="ARBA00022679"/>
    </source>
</evidence>
<feature type="transmembrane region" description="Helical" evidence="9">
    <location>
        <begin position="31"/>
        <end position="49"/>
    </location>
</feature>
<dbReference type="Pfam" id="PF13231">
    <property type="entry name" value="PMT_2"/>
    <property type="match status" value="1"/>
</dbReference>
<accession>A0AAW6TWJ1</accession>
<evidence type="ECO:0000313" key="12">
    <source>
        <dbReference type="Proteomes" id="UP001431776"/>
    </source>
</evidence>
<feature type="region of interest" description="Disordered" evidence="8">
    <location>
        <begin position="1"/>
        <end position="22"/>
    </location>
</feature>
<feature type="transmembrane region" description="Helical" evidence="9">
    <location>
        <begin position="163"/>
        <end position="180"/>
    </location>
</feature>
<comment type="subcellular location">
    <subcellularLocation>
        <location evidence="1">Cell membrane</location>
        <topology evidence="1">Multi-pass membrane protein</topology>
    </subcellularLocation>
</comment>
<comment type="caution">
    <text evidence="11">The sequence shown here is derived from an EMBL/GenBank/DDBJ whole genome shotgun (WGS) entry which is preliminary data.</text>
</comment>
<evidence type="ECO:0000256" key="7">
    <source>
        <dbReference type="ARBA" id="ARBA00023136"/>
    </source>
</evidence>
<evidence type="ECO:0000256" key="1">
    <source>
        <dbReference type="ARBA" id="ARBA00004651"/>
    </source>
</evidence>
<evidence type="ECO:0000256" key="5">
    <source>
        <dbReference type="ARBA" id="ARBA00022692"/>
    </source>
</evidence>
<gene>
    <name evidence="11" type="ORF">QJ522_13080</name>
</gene>
<dbReference type="EMBL" id="JASCXX010000015">
    <property type="protein sequence ID" value="MDI6449985.1"/>
    <property type="molecule type" value="Genomic_DNA"/>
</dbReference>
<keyword evidence="6 9" id="KW-1133">Transmembrane helix</keyword>
<feature type="transmembrane region" description="Helical" evidence="9">
    <location>
        <begin position="372"/>
        <end position="391"/>
    </location>
</feature>
<evidence type="ECO:0000256" key="6">
    <source>
        <dbReference type="ARBA" id="ARBA00022989"/>
    </source>
</evidence>
<keyword evidence="3 11" id="KW-0328">Glycosyltransferase</keyword>
<dbReference type="RefSeq" id="WP_349245393.1">
    <property type="nucleotide sequence ID" value="NZ_JASCXX010000015.1"/>
</dbReference>
<dbReference type="Proteomes" id="UP001431776">
    <property type="component" value="Unassembled WGS sequence"/>
</dbReference>
<reference evidence="11" key="1">
    <citation type="submission" date="2023-05" db="EMBL/GenBank/DDBJ databases">
        <title>Anaerotaeda fermentans gen. nov., sp. nov., a novel anaerobic planctomycete of the new family within the order Sedimentisphaerales isolated from Taman Peninsula, Russia.</title>
        <authorList>
            <person name="Khomyakova M.A."/>
            <person name="Merkel A.Y."/>
            <person name="Slobodkin A.I."/>
        </authorList>
    </citation>
    <scope>NUCLEOTIDE SEQUENCE</scope>
    <source>
        <strain evidence="11">M17dextr</strain>
    </source>
</reference>
<keyword evidence="7 9" id="KW-0472">Membrane</keyword>
<protein>
    <submittedName>
        <fullName evidence="11">Glycosyltransferase family 39 protein</fullName>
        <ecNumber evidence="11">2.4.-.-</ecNumber>
    </submittedName>
</protein>
<evidence type="ECO:0000313" key="11">
    <source>
        <dbReference type="EMBL" id="MDI6449985.1"/>
    </source>
</evidence>
<evidence type="ECO:0000256" key="3">
    <source>
        <dbReference type="ARBA" id="ARBA00022676"/>
    </source>
</evidence>
<organism evidence="11 12">
    <name type="scientific">Anaerobaca lacustris</name>
    <dbReference type="NCBI Taxonomy" id="3044600"/>
    <lineage>
        <taxon>Bacteria</taxon>
        <taxon>Pseudomonadati</taxon>
        <taxon>Planctomycetota</taxon>
        <taxon>Phycisphaerae</taxon>
        <taxon>Sedimentisphaerales</taxon>
        <taxon>Anaerobacaceae</taxon>
        <taxon>Anaerobaca</taxon>
    </lineage>
</organism>
<feature type="transmembrane region" description="Helical" evidence="9">
    <location>
        <begin position="134"/>
        <end position="154"/>
    </location>
</feature>
<dbReference type="AlphaFoldDB" id="A0AAW6TWJ1"/>